<dbReference type="OrthoDB" id="4072889at2759"/>
<evidence type="ECO:0000313" key="2">
    <source>
        <dbReference type="Proteomes" id="UP000094285"/>
    </source>
</evidence>
<dbReference type="EMBL" id="KV453911">
    <property type="protein sequence ID" value="ODV80025.1"/>
    <property type="molecule type" value="Genomic_DNA"/>
</dbReference>
<dbReference type="Proteomes" id="UP000094285">
    <property type="component" value="Unassembled WGS sequence"/>
</dbReference>
<dbReference type="GeneID" id="30984783"/>
<gene>
    <name evidence="1" type="ORF">CANTADRAFT_5700</name>
</gene>
<evidence type="ECO:0000313" key="1">
    <source>
        <dbReference type="EMBL" id="ODV80025.1"/>
    </source>
</evidence>
<dbReference type="STRING" id="984487.A0A1E4SKI4"/>
<proteinExistence type="predicted"/>
<dbReference type="AlphaFoldDB" id="A0A1E4SKI4"/>
<keyword evidence="2" id="KW-1185">Reference proteome</keyword>
<organism evidence="1 2">
    <name type="scientific">Suhomyces tanzawaensis NRRL Y-17324</name>
    <dbReference type="NCBI Taxonomy" id="984487"/>
    <lineage>
        <taxon>Eukaryota</taxon>
        <taxon>Fungi</taxon>
        <taxon>Dikarya</taxon>
        <taxon>Ascomycota</taxon>
        <taxon>Saccharomycotina</taxon>
        <taxon>Pichiomycetes</taxon>
        <taxon>Debaryomycetaceae</taxon>
        <taxon>Suhomyces</taxon>
    </lineage>
</organism>
<sequence length="144" mass="16702">MVFTLARIRLLLSSFLVVYVAYLFSYKCVQLKESTLEHGVQSVLHPLTHTHNQACDALNQGSEYLKPYVAQVQQLLDTHVHSHPLFKQYKVEAKLACAKGKYQTYLSPYVQQVFQLIEIIELRVYEYVVAAYTEAKRLYTQLTQ</sequence>
<protein>
    <submittedName>
        <fullName evidence="1">Uncharacterized protein</fullName>
    </submittedName>
</protein>
<reference evidence="2" key="1">
    <citation type="submission" date="2016-05" db="EMBL/GenBank/DDBJ databases">
        <title>Comparative genomics of biotechnologically important yeasts.</title>
        <authorList>
            <consortium name="DOE Joint Genome Institute"/>
            <person name="Riley R."/>
            <person name="Haridas S."/>
            <person name="Wolfe K.H."/>
            <person name="Lopes M.R."/>
            <person name="Hittinger C.T."/>
            <person name="Goker M."/>
            <person name="Salamov A."/>
            <person name="Wisecaver J."/>
            <person name="Long T.M."/>
            <person name="Aerts A.L."/>
            <person name="Barry K."/>
            <person name="Choi C."/>
            <person name="Clum A."/>
            <person name="Coughlan A.Y."/>
            <person name="Deshpande S."/>
            <person name="Douglass A.P."/>
            <person name="Hanson S.J."/>
            <person name="Klenk H.-P."/>
            <person name="Labutti K."/>
            <person name="Lapidus A."/>
            <person name="Lindquist E."/>
            <person name="Lipzen A."/>
            <person name="Meier-Kolthoff J.P."/>
            <person name="Ohm R.A."/>
            <person name="Otillar R.P."/>
            <person name="Pangilinan J."/>
            <person name="Peng Y."/>
            <person name="Rokas A."/>
            <person name="Rosa C.A."/>
            <person name="Scheuner C."/>
            <person name="Sibirny A.A."/>
            <person name="Slot J.C."/>
            <person name="Stielow J.B."/>
            <person name="Sun H."/>
            <person name="Kurtzman C.P."/>
            <person name="Blackwell M."/>
            <person name="Grigoriev I.V."/>
            <person name="Jeffries T.W."/>
        </authorList>
    </citation>
    <scope>NUCLEOTIDE SEQUENCE [LARGE SCALE GENOMIC DNA]</scope>
    <source>
        <strain evidence="2">NRRL Y-17324</strain>
    </source>
</reference>
<accession>A0A1E4SKI4</accession>
<name>A0A1E4SKI4_9ASCO</name>
<dbReference type="RefSeq" id="XP_020065147.1">
    <property type="nucleotide sequence ID" value="XM_020210647.1"/>
</dbReference>